<dbReference type="Pfam" id="PF00196">
    <property type="entry name" value="GerE"/>
    <property type="match status" value="1"/>
</dbReference>
<dbReference type="SUPFAM" id="SSF46894">
    <property type="entry name" value="C-terminal effector domain of the bipartite response regulators"/>
    <property type="match status" value="1"/>
</dbReference>
<feature type="domain" description="HTH luxR-type" evidence="4">
    <location>
        <begin position="146"/>
        <end position="211"/>
    </location>
</feature>
<dbReference type="InterPro" id="IPR000792">
    <property type="entry name" value="Tscrpt_reg_LuxR_C"/>
</dbReference>
<dbReference type="InterPro" id="IPR001789">
    <property type="entry name" value="Sig_transdc_resp-reg_receiver"/>
</dbReference>
<evidence type="ECO:0000256" key="2">
    <source>
        <dbReference type="ARBA" id="ARBA00023125"/>
    </source>
</evidence>
<dbReference type="PROSITE" id="PS00622">
    <property type="entry name" value="HTH_LUXR_1"/>
    <property type="match status" value="1"/>
</dbReference>
<dbReference type="GO" id="GO:0006355">
    <property type="term" value="P:regulation of DNA-templated transcription"/>
    <property type="evidence" value="ECO:0007669"/>
    <property type="project" value="InterPro"/>
</dbReference>
<dbReference type="SMART" id="SM00421">
    <property type="entry name" value="HTH_LUXR"/>
    <property type="match status" value="1"/>
</dbReference>
<reference evidence="6" key="1">
    <citation type="submission" date="2020-12" db="EMBL/GenBank/DDBJ databases">
        <title>Genomic characterization of non-nitrogen-fixing Frankia strains.</title>
        <authorList>
            <person name="Carlos-Shanley C."/>
            <person name="Guerra T."/>
            <person name="Hahn D."/>
        </authorList>
    </citation>
    <scope>NUCLEOTIDE SEQUENCE</scope>
    <source>
        <strain evidence="6">CN6</strain>
    </source>
</reference>
<feature type="modified residue" description="4-aspartylphosphate" evidence="3">
    <location>
        <position position="61"/>
    </location>
</feature>
<dbReference type="PRINTS" id="PR00038">
    <property type="entry name" value="HTHLUXR"/>
</dbReference>
<dbReference type="InterPro" id="IPR039420">
    <property type="entry name" value="WalR-like"/>
</dbReference>
<evidence type="ECO:0000256" key="3">
    <source>
        <dbReference type="PROSITE-ProRule" id="PRU00169"/>
    </source>
</evidence>
<dbReference type="CDD" id="cd17535">
    <property type="entry name" value="REC_NarL-like"/>
    <property type="match status" value="1"/>
</dbReference>
<dbReference type="SMART" id="SM00448">
    <property type="entry name" value="REC"/>
    <property type="match status" value="1"/>
</dbReference>
<evidence type="ECO:0000259" key="5">
    <source>
        <dbReference type="PROSITE" id="PS50110"/>
    </source>
</evidence>
<gene>
    <name evidence="6" type="ORF">I7412_16765</name>
</gene>
<dbReference type="EMBL" id="JAEACQ010000195">
    <property type="protein sequence ID" value="MBL7628776.1"/>
    <property type="molecule type" value="Genomic_DNA"/>
</dbReference>
<protein>
    <submittedName>
        <fullName evidence="6">Response regulator transcription factor</fullName>
    </submittedName>
</protein>
<sequence>MNAASPRTVRVLVADDHPIVLDGVTLALRRTPWLEIVGYARTGRHAIEAAARLQPDVVLLDLRLPDMLGPEATAGLLAEAPSLKVILFTAYPDHVAIEAALAAGARGVVVKDTERADLVEVIRKVVGGERVVAADLGADGAAAPRRALDDRGITRREYDILRRVAMGQTNPEIADALGLTRNTVKTYLQRLLEKLGARNRVEALARANELGIL</sequence>
<dbReference type="PANTHER" id="PTHR43214">
    <property type="entry name" value="TWO-COMPONENT RESPONSE REGULATOR"/>
    <property type="match status" value="1"/>
</dbReference>
<evidence type="ECO:0000259" key="4">
    <source>
        <dbReference type="PROSITE" id="PS50043"/>
    </source>
</evidence>
<dbReference type="RefSeq" id="WP_203005170.1">
    <property type="nucleotide sequence ID" value="NZ_JADWYU010000153.1"/>
</dbReference>
<dbReference type="Proteomes" id="UP000604475">
    <property type="component" value="Unassembled WGS sequence"/>
</dbReference>
<dbReference type="PROSITE" id="PS50043">
    <property type="entry name" value="HTH_LUXR_2"/>
    <property type="match status" value="1"/>
</dbReference>
<dbReference type="Pfam" id="PF00072">
    <property type="entry name" value="Response_reg"/>
    <property type="match status" value="1"/>
</dbReference>
<dbReference type="Gene3D" id="3.40.50.2300">
    <property type="match status" value="1"/>
</dbReference>
<dbReference type="AlphaFoldDB" id="A0A937RB31"/>
<evidence type="ECO:0000256" key="1">
    <source>
        <dbReference type="ARBA" id="ARBA00022553"/>
    </source>
</evidence>
<evidence type="ECO:0000313" key="6">
    <source>
        <dbReference type="EMBL" id="MBL7628776.1"/>
    </source>
</evidence>
<keyword evidence="2" id="KW-0238">DNA-binding</keyword>
<proteinExistence type="predicted"/>
<comment type="caution">
    <text evidence="6">The sequence shown here is derived from an EMBL/GenBank/DDBJ whole genome shotgun (WGS) entry which is preliminary data.</text>
</comment>
<dbReference type="GO" id="GO:0003677">
    <property type="term" value="F:DNA binding"/>
    <property type="evidence" value="ECO:0007669"/>
    <property type="project" value="UniProtKB-KW"/>
</dbReference>
<evidence type="ECO:0000313" key="7">
    <source>
        <dbReference type="Proteomes" id="UP000604475"/>
    </source>
</evidence>
<dbReference type="PROSITE" id="PS50110">
    <property type="entry name" value="RESPONSE_REGULATORY"/>
    <property type="match status" value="1"/>
</dbReference>
<dbReference type="InterPro" id="IPR016032">
    <property type="entry name" value="Sig_transdc_resp-reg_C-effctor"/>
</dbReference>
<keyword evidence="1 3" id="KW-0597">Phosphoprotein</keyword>
<dbReference type="GO" id="GO:0000160">
    <property type="term" value="P:phosphorelay signal transduction system"/>
    <property type="evidence" value="ECO:0007669"/>
    <property type="project" value="InterPro"/>
</dbReference>
<dbReference type="SUPFAM" id="SSF52172">
    <property type="entry name" value="CheY-like"/>
    <property type="match status" value="1"/>
</dbReference>
<feature type="domain" description="Response regulatory" evidence="5">
    <location>
        <begin position="10"/>
        <end position="126"/>
    </location>
</feature>
<dbReference type="InterPro" id="IPR058245">
    <property type="entry name" value="NreC/VraR/RcsB-like_REC"/>
</dbReference>
<dbReference type="InterPro" id="IPR011006">
    <property type="entry name" value="CheY-like_superfamily"/>
</dbReference>
<name>A0A937RB31_9ACTN</name>
<accession>A0A937RB31</accession>
<organism evidence="6 7">
    <name type="scientific">Frankia nepalensis</name>
    <dbReference type="NCBI Taxonomy" id="1836974"/>
    <lineage>
        <taxon>Bacteria</taxon>
        <taxon>Bacillati</taxon>
        <taxon>Actinomycetota</taxon>
        <taxon>Actinomycetes</taxon>
        <taxon>Frankiales</taxon>
        <taxon>Frankiaceae</taxon>
        <taxon>Frankia</taxon>
    </lineage>
</organism>
<keyword evidence="7" id="KW-1185">Reference proteome</keyword>
<dbReference type="CDD" id="cd06170">
    <property type="entry name" value="LuxR_C_like"/>
    <property type="match status" value="1"/>
</dbReference>